<dbReference type="Gene3D" id="1.10.132.20">
    <property type="entry name" value="Ribosome-recycling factor"/>
    <property type="match status" value="1"/>
</dbReference>
<dbReference type="PANTHER" id="PTHR20982:SF3">
    <property type="entry name" value="MITOCHONDRIAL RIBOSOME RECYCLING FACTOR PSEUDO 1"/>
    <property type="match status" value="1"/>
</dbReference>
<dbReference type="STRING" id="1794912.AXX12_03790"/>
<dbReference type="GO" id="GO:0006415">
    <property type="term" value="P:translational termination"/>
    <property type="evidence" value="ECO:0007669"/>
    <property type="project" value="UniProtKB-UniRule"/>
</dbReference>
<dbReference type="FunFam" id="1.10.132.20:FF:000001">
    <property type="entry name" value="Ribosome-recycling factor"/>
    <property type="match status" value="1"/>
</dbReference>
<dbReference type="InterPro" id="IPR002661">
    <property type="entry name" value="Ribosome_recyc_fac"/>
</dbReference>
<accession>A0A154BUF3</accession>
<dbReference type="GO" id="GO:0043023">
    <property type="term" value="F:ribosomal large subunit binding"/>
    <property type="evidence" value="ECO:0007669"/>
    <property type="project" value="TreeGrafter"/>
</dbReference>
<dbReference type="PANTHER" id="PTHR20982">
    <property type="entry name" value="RIBOSOME RECYCLING FACTOR"/>
    <property type="match status" value="1"/>
</dbReference>
<evidence type="ECO:0000256" key="6">
    <source>
        <dbReference type="SAM" id="Coils"/>
    </source>
</evidence>
<keyword evidence="6" id="KW-0175">Coiled coil</keyword>
<evidence type="ECO:0000259" key="7">
    <source>
        <dbReference type="Pfam" id="PF01765"/>
    </source>
</evidence>
<keyword evidence="3 5" id="KW-0963">Cytoplasm</keyword>
<dbReference type="AlphaFoldDB" id="A0A154BUF3"/>
<feature type="domain" description="Ribosome recycling factor" evidence="7">
    <location>
        <begin position="20"/>
        <end position="183"/>
    </location>
</feature>
<comment type="similarity">
    <text evidence="2 5">Belongs to the RRF family.</text>
</comment>
<evidence type="ECO:0000256" key="2">
    <source>
        <dbReference type="ARBA" id="ARBA00005912"/>
    </source>
</evidence>
<protein>
    <recommendedName>
        <fullName evidence="5">Ribosome-recycling factor</fullName>
        <shortName evidence="5">RRF</shortName>
    </recommendedName>
    <alternativeName>
        <fullName evidence="5">Ribosome-releasing factor</fullName>
    </alternativeName>
</protein>
<dbReference type="Pfam" id="PF01765">
    <property type="entry name" value="RRF"/>
    <property type="match status" value="1"/>
</dbReference>
<evidence type="ECO:0000313" key="9">
    <source>
        <dbReference type="Proteomes" id="UP000076268"/>
    </source>
</evidence>
<dbReference type="Gene3D" id="3.30.1360.40">
    <property type="match status" value="1"/>
</dbReference>
<dbReference type="FunFam" id="3.30.1360.40:FF:000001">
    <property type="entry name" value="Ribosome-recycling factor"/>
    <property type="match status" value="1"/>
</dbReference>
<evidence type="ECO:0000256" key="3">
    <source>
        <dbReference type="ARBA" id="ARBA00022490"/>
    </source>
</evidence>
<evidence type="ECO:0000313" key="8">
    <source>
        <dbReference type="EMBL" id="KYZ77616.1"/>
    </source>
</evidence>
<dbReference type="EMBL" id="LSGP01000013">
    <property type="protein sequence ID" value="KYZ77616.1"/>
    <property type="molecule type" value="Genomic_DNA"/>
</dbReference>
<name>A0A154BUF3_ANASB</name>
<keyword evidence="9" id="KW-1185">Reference proteome</keyword>
<gene>
    <name evidence="5" type="primary">frr</name>
    <name evidence="8" type="ORF">AXX12_03790</name>
</gene>
<dbReference type="InterPro" id="IPR036191">
    <property type="entry name" value="RRF_sf"/>
</dbReference>
<dbReference type="HAMAP" id="MF_00040">
    <property type="entry name" value="RRF"/>
    <property type="match status" value="1"/>
</dbReference>
<dbReference type="GO" id="GO:0005737">
    <property type="term" value="C:cytoplasm"/>
    <property type="evidence" value="ECO:0007669"/>
    <property type="project" value="UniProtKB-SubCell"/>
</dbReference>
<comment type="caution">
    <text evidence="8">The sequence shown here is derived from an EMBL/GenBank/DDBJ whole genome shotgun (WGS) entry which is preliminary data.</text>
</comment>
<sequence>MVKEIMSSHEERMQKALDMLRKDYSTLRAGRATPALLDKITVDYYGTPTPVNQVGNISVPEPRMIVIQPWEKKLLSLIEKAIMKSDLGLTPTSDGSVIRLIIPQLTQQRRTELVKVVHKKAEDSRVAIRNLRRDANDAFKKMEKDKLVSEDEAKKAQEDIQKVTDKYIKEIDQVMTAKEKEIMEV</sequence>
<comment type="function">
    <text evidence="5">Responsible for the release of ribosomes from messenger RNA at the termination of protein biosynthesis. May increase the efficiency of translation by recycling ribosomes from one round of translation to another.</text>
</comment>
<dbReference type="SUPFAM" id="SSF55194">
    <property type="entry name" value="Ribosome recycling factor, RRF"/>
    <property type="match status" value="1"/>
</dbReference>
<dbReference type="Proteomes" id="UP000076268">
    <property type="component" value="Unassembled WGS sequence"/>
</dbReference>
<feature type="coiled-coil region" evidence="6">
    <location>
        <begin position="139"/>
        <end position="166"/>
    </location>
</feature>
<proteinExistence type="inferred from homology"/>
<evidence type="ECO:0000256" key="4">
    <source>
        <dbReference type="ARBA" id="ARBA00022917"/>
    </source>
</evidence>
<dbReference type="CDD" id="cd00520">
    <property type="entry name" value="RRF"/>
    <property type="match status" value="1"/>
</dbReference>
<evidence type="ECO:0000256" key="5">
    <source>
        <dbReference type="HAMAP-Rule" id="MF_00040"/>
    </source>
</evidence>
<dbReference type="OrthoDB" id="9804006at2"/>
<reference evidence="8 9" key="1">
    <citation type="submission" date="2016-02" db="EMBL/GenBank/DDBJ databases">
        <title>Anaerosporomusa subterraneum gen. nov., sp. nov., a spore-forming obligate anaerobe isolated from saprolite.</title>
        <authorList>
            <person name="Choi J.K."/>
            <person name="Shah M."/>
            <person name="Yee N."/>
        </authorList>
    </citation>
    <scope>NUCLEOTIDE SEQUENCE [LARGE SCALE GENOMIC DNA]</scope>
    <source>
        <strain evidence="8 9">RU4</strain>
    </source>
</reference>
<evidence type="ECO:0000256" key="1">
    <source>
        <dbReference type="ARBA" id="ARBA00004496"/>
    </source>
</evidence>
<keyword evidence="4 5" id="KW-0648">Protein biosynthesis</keyword>
<organism evidence="8 9">
    <name type="scientific">Anaerosporomusa subterranea</name>
    <dbReference type="NCBI Taxonomy" id="1794912"/>
    <lineage>
        <taxon>Bacteria</taxon>
        <taxon>Bacillati</taxon>
        <taxon>Bacillota</taxon>
        <taxon>Negativicutes</taxon>
        <taxon>Acetonemataceae</taxon>
        <taxon>Anaerosporomusa</taxon>
    </lineage>
</organism>
<comment type="subcellular location">
    <subcellularLocation>
        <location evidence="1 5">Cytoplasm</location>
    </subcellularLocation>
</comment>
<dbReference type="NCBIfam" id="TIGR00496">
    <property type="entry name" value="frr"/>
    <property type="match status" value="1"/>
</dbReference>
<dbReference type="RefSeq" id="WP_066240303.1">
    <property type="nucleotide sequence ID" value="NZ_LSGP01000013.1"/>
</dbReference>
<dbReference type="InterPro" id="IPR023584">
    <property type="entry name" value="Ribosome_recyc_fac_dom"/>
</dbReference>